<name>A0AAW3U5R7_XANEU</name>
<dbReference type="SUPFAM" id="SSF143422">
    <property type="entry name" value="Transposase IS200-like"/>
    <property type="match status" value="1"/>
</dbReference>
<accession>A0AAW3U5R7</accession>
<sequence length="111" mass="12641">MLHETASAQGCRIHAYVLMTNRVHLMVTPSSQGGVSRMMQTLGRPYVSYINTKYHRTGTLWEGHYKNCLVDAERHVLACYRYIELSPVRAAMVTDPGAYRESSHHYNARGI</sequence>
<protein>
    <submittedName>
        <fullName evidence="2">REP element-mobilizing transposase RayT</fullName>
    </submittedName>
</protein>
<reference evidence="2 3" key="1">
    <citation type="submission" date="2020-08" db="EMBL/GenBank/DDBJ databases">
        <title>Studying the diversity of plant-associated saprophytic bacteria and their role in host health and plant-pathogen interactions.</title>
        <authorList>
            <person name="Potnis N."/>
        </authorList>
    </citation>
    <scope>NUCLEOTIDE SEQUENCE [LARGE SCALE GENOMIC DNA]</scope>
    <source>
        <strain evidence="2 3">CFBP 7922</strain>
    </source>
</reference>
<comment type="caution">
    <text evidence="2">The sequence shown here is derived from an EMBL/GenBank/DDBJ whole genome shotgun (WGS) entry which is preliminary data.</text>
</comment>
<dbReference type="Gene3D" id="3.30.70.1290">
    <property type="entry name" value="Transposase IS200-like"/>
    <property type="match status" value="1"/>
</dbReference>
<evidence type="ECO:0000313" key="3">
    <source>
        <dbReference type="Proteomes" id="UP000576603"/>
    </source>
</evidence>
<dbReference type="GO" id="GO:0006313">
    <property type="term" value="P:DNA transposition"/>
    <property type="evidence" value="ECO:0007669"/>
    <property type="project" value="InterPro"/>
</dbReference>
<dbReference type="Pfam" id="PF01797">
    <property type="entry name" value="Y1_Tnp"/>
    <property type="match status" value="1"/>
</dbReference>
<dbReference type="SMART" id="SM01321">
    <property type="entry name" value="Y1_Tnp"/>
    <property type="match status" value="1"/>
</dbReference>
<dbReference type="Proteomes" id="UP000576603">
    <property type="component" value="Unassembled WGS sequence"/>
</dbReference>
<proteinExistence type="predicted"/>
<dbReference type="PANTHER" id="PTHR34322">
    <property type="entry name" value="TRANSPOSASE, Y1_TNP DOMAIN-CONTAINING"/>
    <property type="match status" value="1"/>
</dbReference>
<dbReference type="AlphaFoldDB" id="A0AAW3U5R7"/>
<dbReference type="GO" id="GO:0004803">
    <property type="term" value="F:transposase activity"/>
    <property type="evidence" value="ECO:0007669"/>
    <property type="project" value="InterPro"/>
</dbReference>
<feature type="domain" description="Transposase IS200-like" evidence="1">
    <location>
        <begin position="1"/>
        <end position="86"/>
    </location>
</feature>
<evidence type="ECO:0000259" key="1">
    <source>
        <dbReference type="SMART" id="SM01321"/>
    </source>
</evidence>
<evidence type="ECO:0000313" key="2">
    <source>
        <dbReference type="EMBL" id="MBB4724246.1"/>
    </source>
</evidence>
<dbReference type="GO" id="GO:0003677">
    <property type="term" value="F:DNA binding"/>
    <property type="evidence" value="ECO:0007669"/>
    <property type="project" value="InterPro"/>
</dbReference>
<dbReference type="InterPro" id="IPR036515">
    <property type="entry name" value="Transposase_17_sf"/>
</dbReference>
<dbReference type="PANTHER" id="PTHR34322:SF2">
    <property type="entry name" value="TRANSPOSASE IS200-LIKE DOMAIN-CONTAINING PROTEIN"/>
    <property type="match status" value="1"/>
</dbReference>
<organism evidence="2 3">
    <name type="scientific">Xanthomonas euvesicatoria</name>
    <dbReference type="NCBI Taxonomy" id="456327"/>
    <lineage>
        <taxon>Bacteria</taxon>
        <taxon>Pseudomonadati</taxon>
        <taxon>Pseudomonadota</taxon>
        <taxon>Gammaproteobacteria</taxon>
        <taxon>Lysobacterales</taxon>
        <taxon>Lysobacteraceae</taxon>
        <taxon>Xanthomonas</taxon>
    </lineage>
</organism>
<dbReference type="InterPro" id="IPR002686">
    <property type="entry name" value="Transposase_17"/>
</dbReference>
<dbReference type="EMBL" id="JACHNL010000005">
    <property type="protein sequence ID" value="MBB4724246.1"/>
    <property type="molecule type" value="Genomic_DNA"/>
</dbReference>
<gene>
    <name evidence="2" type="ORF">FHY32_002609</name>
</gene>